<evidence type="ECO:0000256" key="6">
    <source>
        <dbReference type="ARBA" id="ARBA00022847"/>
    </source>
</evidence>
<evidence type="ECO:0000256" key="7">
    <source>
        <dbReference type="ARBA" id="ARBA00022989"/>
    </source>
</evidence>
<evidence type="ECO:0000256" key="5">
    <source>
        <dbReference type="ARBA" id="ARBA00022692"/>
    </source>
</evidence>
<evidence type="ECO:0000256" key="8">
    <source>
        <dbReference type="ARBA" id="ARBA00023136"/>
    </source>
</evidence>
<feature type="transmembrane region" description="Helical" evidence="9">
    <location>
        <begin position="12"/>
        <end position="32"/>
    </location>
</feature>
<evidence type="ECO:0000256" key="4">
    <source>
        <dbReference type="ARBA" id="ARBA00022475"/>
    </source>
</evidence>
<comment type="caution">
    <text evidence="10">The sequence shown here is derived from an EMBL/GenBank/DDBJ whole genome shotgun (WGS) entry which is preliminary data.</text>
</comment>
<dbReference type="AlphaFoldDB" id="A0P5R7"/>
<dbReference type="Pfam" id="PF01235">
    <property type="entry name" value="Na_Ala_symp"/>
    <property type="match status" value="1"/>
</dbReference>
<feature type="transmembrane region" description="Helical" evidence="9">
    <location>
        <begin position="70"/>
        <end position="90"/>
    </location>
</feature>
<keyword evidence="3 9" id="KW-0813">Transport</keyword>
<dbReference type="GO" id="GO:0005886">
    <property type="term" value="C:plasma membrane"/>
    <property type="evidence" value="ECO:0007669"/>
    <property type="project" value="UniProtKB-SubCell"/>
</dbReference>
<feature type="transmembrane region" description="Helical" evidence="9">
    <location>
        <begin position="176"/>
        <end position="196"/>
    </location>
</feature>
<dbReference type="NCBIfam" id="TIGR00835">
    <property type="entry name" value="agcS"/>
    <property type="match status" value="1"/>
</dbReference>
<keyword evidence="4" id="KW-1003">Cell membrane</keyword>
<evidence type="ECO:0000256" key="2">
    <source>
        <dbReference type="ARBA" id="ARBA00009261"/>
    </source>
</evidence>
<comment type="similarity">
    <text evidence="2 9">Belongs to the alanine or glycine:cation symporter (AGCS) (TC 2.A.25) family.</text>
</comment>
<feature type="transmembrane region" description="Helical" evidence="9">
    <location>
        <begin position="345"/>
        <end position="370"/>
    </location>
</feature>
<dbReference type="EMBL" id="AAUX01000001">
    <property type="protein sequence ID" value="EAV46877.1"/>
    <property type="molecule type" value="Genomic_DNA"/>
</dbReference>
<dbReference type="PANTHER" id="PTHR30330">
    <property type="entry name" value="AGSS FAMILY TRANSPORTER, SODIUM-ALANINE"/>
    <property type="match status" value="1"/>
</dbReference>
<organism evidence="10 11">
    <name type="scientific">Methylophilales bacterium HTCC2181</name>
    <dbReference type="NCBI Taxonomy" id="383631"/>
    <lineage>
        <taxon>Bacteria</taxon>
        <taxon>Pseudomonadati</taxon>
        <taxon>Pseudomonadota</taxon>
        <taxon>Betaproteobacteria</taxon>
        <taxon>Nitrosomonadales</taxon>
        <taxon>OM43 clade</taxon>
    </lineage>
</organism>
<keyword evidence="5 9" id="KW-0812">Transmembrane</keyword>
<comment type="subcellular location">
    <subcellularLocation>
        <location evidence="9">Cell inner membrane</location>
        <topology evidence="9">Multi-pass membrane protein</topology>
    </subcellularLocation>
    <subcellularLocation>
        <location evidence="1">Cell membrane</location>
        <topology evidence="1">Multi-pass membrane protein</topology>
    </subcellularLocation>
</comment>
<reference evidence="10 11" key="1">
    <citation type="submission" date="2006-11" db="EMBL/GenBank/DDBJ databases">
        <authorList>
            <person name="Giovannoni S."/>
            <person name="Vergin K."/>
            <person name="Ferriera S."/>
            <person name="Johnson J."/>
            <person name="Kravitz S."/>
            <person name="Beeson K."/>
            <person name="Sutton G."/>
            <person name="Rogers Y.-H."/>
            <person name="Friedman R."/>
            <person name="Frazier M."/>
            <person name="Venter J.C."/>
        </authorList>
    </citation>
    <scope>NUCLEOTIDE SEQUENCE [LARGE SCALE GENOMIC DNA]</scope>
    <source>
        <strain evidence="10 11">HTCC2181</strain>
    </source>
</reference>
<dbReference type="InterPro" id="IPR001463">
    <property type="entry name" value="Na/Ala_symport"/>
</dbReference>
<keyword evidence="7 9" id="KW-1133">Transmembrane helix</keyword>
<keyword evidence="11" id="KW-1185">Reference proteome</keyword>
<feature type="transmembrane region" description="Helical" evidence="9">
    <location>
        <begin position="235"/>
        <end position="262"/>
    </location>
</feature>
<keyword evidence="8 9" id="KW-0472">Membrane</keyword>
<dbReference type="PANTHER" id="PTHR30330:SF3">
    <property type="entry name" value="TRANSCRIPTIONAL REGULATOR, LRP FAMILY"/>
    <property type="match status" value="1"/>
</dbReference>
<evidence type="ECO:0000256" key="9">
    <source>
        <dbReference type="RuleBase" id="RU363064"/>
    </source>
</evidence>
<feature type="transmembrane region" description="Helical" evidence="9">
    <location>
        <begin position="208"/>
        <end position="229"/>
    </location>
</feature>
<accession>A0P5R7</accession>
<keyword evidence="9" id="KW-0997">Cell inner membrane</keyword>
<dbReference type="FunFam" id="1.20.1740.10:FF:000004">
    <property type="entry name" value="Sodium:alanine symporter family protein"/>
    <property type="match status" value="1"/>
</dbReference>
<evidence type="ECO:0000313" key="11">
    <source>
        <dbReference type="Proteomes" id="UP000054262"/>
    </source>
</evidence>
<evidence type="ECO:0000256" key="1">
    <source>
        <dbReference type="ARBA" id="ARBA00004651"/>
    </source>
</evidence>
<evidence type="ECO:0000256" key="3">
    <source>
        <dbReference type="ARBA" id="ARBA00022448"/>
    </source>
</evidence>
<protein>
    <submittedName>
        <fullName evidence="10">Putative sodium/alanine symporter</fullName>
    </submittedName>
</protein>
<evidence type="ECO:0000313" key="10">
    <source>
        <dbReference type="EMBL" id="EAV46877.1"/>
    </source>
</evidence>
<name>A0P5R7_9PROT</name>
<dbReference type="Proteomes" id="UP000054262">
    <property type="component" value="Unassembled WGS sequence"/>
</dbReference>
<dbReference type="PRINTS" id="PR00175">
    <property type="entry name" value="NAALASMPORT"/>
</dbReference>
<feature type="transmembrane region" description="Helical" evidence="9">
    <location>
        <begin position="411"/>
        <end position="431"/>
    </location>
</feature>
<sequence>MLSEIEIAAKAVAGFVWGPPMIILLFGTHIYLSIQLRFIQIRTLPLAIKMIFQKSDADGDISPFSSLMTALAATVGMGNIVGVATAIVLGGPGAVFWMWLTGFLGMATKYSEALLAVKYRQKGESGMQGGPMYYLTHGLGKRWLGCFFAIFTVFATFGAGNMVQANATATIFNSTFGIPNAWTGIVLAFFTALVIIGGVKSVGRFASFFVPVMIIVYLVTMLTVLGINIEKIPAAFTMIITDAFSGTAATGGFIGASLAAAIRFGVARGLFSNEAGLGSAAIAAASAKTKDPVNQALVSMTGTFIDTIIVCTMTALVILTSDVWMAEGINTASLTSMSVESTLGYGGAIVIAVATGFFAFSTLIGWGFYGEKALEFLLGTKAVIYYRLVTVALVFVGSIMSLGLVWNFSDIMFAMMAIPNLIGLIFLTKVIKSETNRFFLEDH</sequence>
<feature type="transmembrane region" description="Helical" evidence="9">
    <location>
        <begin position="304"/>
        <end position="325"/>
    </location>
</feature>
<gene>
    <name evidence="10" type="ORF">MB2181_02350</name>
</gene>
<proteinExistence type="inferred from homology"/>
<feature type="transmembrane region" description="Helical" evidence="9">
    <location>
        <begin position="143"/>
        <end position="164"/>
    </location>
</feature>
<dbReference type="GO" id="GO:0005283">
    <property type="term" value="F:amino acid:sodium symporter activity"/>
    <property type="evidence" value="ECO:0007669"/>
    <property type="project" value="InterPro"/>
</dbReference>
<feature type="transmembrane region" description="Helical" evidence="9">
    <location>
        <begin position="382"/>
        <end position="405"/>
    </location>
</feature>
<keyword evidence="6 9" id="KW-0769">Symport</keyword>
<dbReference type="Gene3D" id="1.20.1740.10">
    <property type="entry name" value="Amino acid/polyamine transporter I"/>
    <property type="match status" value="1"/>
</dbReference>